<dbReference type="Gene3D" id="2.120.10.30">
    <property type="entry name" value="TolB, C-terminal domain"/>
    <property type="match status" value="1"/>
</dbReference>
<feature type="compositionally biased region" description="Polar residues" evidence="1">
    <location>
        <begin position="200"/>
        <end position="210"/>
    </location>
</feature>
<organism evidence="4 5">
    <name type="scientific">Dongia sedimenti</name>
    <dbReference type="NCBI Taxonomy" id="3064282"/>
    <lineage>
        <taxon>Bacteria</taxon>
        <taxon>Pseudomonadati</taxon>
        <taxon>Pseudomonadota</taxon>
        <taxon>Alphaproteobacteria</taxon>
        <taxon>Rhodospirillales</taxon>
        <taxon>Dongiaceae</taxon>
        <taxon>Dongia</taxon>
    </lineage>
</organism>
<dbReference type="InterPro" id="IPR011041">
    <property type="entry name" value="Quinoprot_gluc/sorb_DH_b-prop"/>
</dbReference>
<dbReference type="PANTHER" id="PTHR19328">
    <property type="entry name" value="HEDGEHOG-INTERACTING PROTEIN"/>
    <property type="match status" value="1"/>
</dbReference>
<dbReference type="InterPro" id="IPR012938">
    <property type="entry name" value="Glc/Sorbosone_DH"/>
</dbReference>
<sequence>MIRRTISAAFAILLAAHATAGAESINAGGRDASADRPFVVDAVAEFDTPWAIGFLPDGRMLVTEKPGRMFLVTQGGEKTPVGDVPEVAASGQVGLLDIAAAPDFAKSARIYFSYVEPADGSTRLVLASATLSTLDGGVRLIDQKAIWRQTPAGGRGHPGGIIAFDPEGQHLFLTVGERQLGKPAQDPRQARGKLLRLNLDGSTPSDNPQAAQGGVPAQTWTTGHRNPYGLAFAADGKLWLHEMGPRGGDEFNLIAPGKNYGWPIVSNGDNYDGTPIPRHASRPEFEAPLLYWNPIIAPAGLAFYNGEMFPQWRGSALVGGLAIGALLRIGFGPEGQPDEADRWEMGERIRDVAVAPDGAVWLIEDSEPGRLLRLTPK</sequence>
<protein>
    <submittedName>
        <fullName evidence="4">PQQ-dependent sugar dehydrogenase</fullName>
        <ecNumber evidence="4">1.1.5.-</ecNumber>
    </submittedName>
</protein>
<gene>
    <name evidence="4" type="ORF">Q8A70_17450</name>
</gene>
<evidence type="ECO:0000313" key="4">
    <source>
        <dbReference type="EMBL" id="MDQ7249477.1"/>
    </source>
</evidence>
<dbReference type="EMBL" id="JAUYVI010000005">
    <property type="protein sequence ID" value="MDQ7249477.1"/>
    <property type="molecule type" value="Genomic_DNA"/>
</dbReference>
<accession>A0ABU0YQJ5</accession>
<keyword evidence="4" id="KW-0560">Oxidoreductase</keyword>
<dbReference type="Proteomes" id="UP001230156">
    <property type="component" value="Unassembled WGS sequence"/>
</dbReference>
<comment type="caution">
    <text evidence="4">The sequence shown here is derived from an EMBL/GenBank/DDBJ whole genome shotgun (WGS) entry which is preliminary data.</text>
</comment>
<dbReference type="RefSeq" id="WP_379957491.1">
    <property type="nucleotide sequence ID" value="NZ_JAUYVI010000005.1"/>
</dbReference>
<dbReference type="SUPFAM" id="SSF50952">
    <property type="entry name" value="Soluble quinoprotein glucose dehydrogenase"/>
    <property type="match status" value="1"/>
</dbReference>
<feature type="chain" id="PRO_5046235123" evidence="2">
    <location>
        <begin position="21"/>
        <end position="377"/>
    </location>
</feature>
<evidence type="ECO:0000313" key="5">
    <source>
        <dbReference type="Proteomes" id="UP001230156"/>
    </source>
</evidence>
<feature type="domain" description="Glucose/Sorbosone dehydrogenase" evidence="3">
    <location>
        <begin position="46"/>
        <end position="373"/>
    </location>
</feature>
<keyword evidence="2" id="KW-0732">Signal</keyword>
<dbReference type="GO" id="GO:0016491">
    <property type="term" value="F:oxidoreductase activity"/>
    <property type="evidence" value="ECO:0007669"/>
    <property type="project" value="UniProtKB-KW"/>
</dbReference>
<evidence type="ECO:0000259" key="3">
    <source>
        <dbReference type="Pfam" id="PF07995"/>
    </source>
</evidence>
<feature type="region of interest" description="Disordered" evidence="1">
    <location>
        <begin position="200"/>
        <end position="220"/>
    </location>
</feature>
<dbReference type="PANTHER" id="PTHR19328:SF75">
    <property type="entry name" value="ALDOSE SUGAR DEHYDROGENASE YLII"/>
    <property type="match status" value="1"/>
</dbReference>
<proteinExistence type="predicted"/>
<dbReference type="EC" id="1.1.5.-" evidence="4"/>
<reference evidence="5" key="1">
    <citation type="submission" date="2023-08" db="EMBL/GenBank/DDBJ databases">
        <title>Rhodospirillaceae gen. nov., a novel taxon isolated from the Yangtze River Yuezi River estuary sludge.</title>
        <authorList>
            <person name="Ruan L."/>
        </authorList>
    </citation>
    <scope>NUCLEOTIDE SEQUENCE [LARGE SCALE GENOMIC DNA]</scope>
    <source>
        <strain evidence="5">R-7</strain>
    </source>
</reference>
<dbReference type="InterPro" id="IPR011042">
    <property type="entry name" value="6-blade_b-propeller_TolB-like"/>
</dbReference>
<keyword evidence="5" id="KW-1185">Reference proteome</keyword>
<name>A0ABU0YQJ5_9PROT</name>
<evidence type="ECO:0000256" key="1">
    <source>
        <dbReference type="SAM" id="MobiDB-lite"/>
    </source>
</evidence>
<dbReference type="Pfam" id="PF07995">
    <property type="entry name" value="GSDH"/>
    <property type="match status" value="1"/>
</dbReference>
<feature type="signal peptide" evidence="2">
    <location>
        <begin position="1"/>
        <end position="20"/>
    </location>
</feature>
<evidence type="ECO:0000256" key="2">
    <source>
        <dbReference type="SAM" id="SignalP"/>
    </source>
</evidence>